<evidence type="ECO:0000313" key="9">
    <source>
        <dbReference type="Proteomes" id="UP000198406"/>
    </source>
</evidence>
<evidence type="ECO:0000256" key="6">
    <source>
        <dbReference type="SAM" id="MobiDB-lite"/>
    </source>
</evidence>
<dbReference type="GO" id="GO:0005654">
    <property type="term" value="C:nucleoplasm"/>
    <property type="evidence" value="ECO:0007669"/>
    <property type="project" value="TreeGrafter"/>
</dbReference>
<dbReference type="GO" id="GO:0003714">
    <property type="term" value="F:transcription corepressor activity"/>
    <property type="evidence" value="ECO:0007669"/>
    <property type="project" value="TreeGrafter"/>
</dbReference>
<comment type="caution">
    <text evidence="8">The sequence shown here is derived from an EMBL/GenBank/DDBJ whole genome shotgun (WGS) entry which is preliminary data.</text>
</comment>
<sequence length="184" mass="21309">MPSSDNKKAATLEEHDTNKRGRTLGNDEQGIDQKRMKSDESSIDKSTPVERTRWKVHRLTEEYVDFASNLMLTPISEFGSYGYDPNKLQFPLEAVSALGYLKSPLRRPLVIEKWSPYEIAVFEAALIQHGKQFEKVQSEIGSKTTKEVIEFYYMWKKTSHYSSWKKQYIPPHLDESDEETAPTK</sequence>
<dbReference type="GO" id="GO:0003677">
    <property type="term" value="F:DNA binding"/>
    <property type="evidence" value="ECO:0007669"/>
    <property type="project" value="UniProtKB-KW"/>
</dbReference>
<feature type="compositionally biased region" description="Basic and acidic residues" evidence="6">
    <location>
        <begin position="1"/>
        <end position="19"/>
    </location>
</feature>
<evidence type="ECO:0000259" key="7">
    <source>
        <dbReference type="PROSITE" id="PS51293"/>
    </source>
</evidence>
<feature type="region of interest" description="Disordered" evidence="6">
    <location>
        <begin position="1"/>
        <end position="47"/>
    </location>
</feature>
<keyword evidence="5" id="KW-0539">Nucleus</keyword>
<dbReference type="PROSITE" id="PS51293">
    <property type="entry name" value="SANT"/>
    <property type="match status" value="1"/>
</dbReference>
<protein>
    <recommendedName>
        <fullName evidence="7">SANT domain-containing protein</fullName>
    </recommendedName>
</protein>
<dbReference type="PANTHER" id="PTHR10865">
    <property type="entry name" value="METASTASIS-ASSOCIATED PROTEIN AND MESODERM INDUCTION EARLY RESPONSE PROTEIN"/>
    <property type="match status" value="1"/>
</dbReference>
<evidence type="ECO:0000256" key="2">
    <source>
        <dbReference type="ARBA" id="ARBA00022771"/>
    </source>
</evidence>
<dbReference type="OrthoDB" id="2193595at2759"/>
<feature type="domain" description="SANT" evidence="7">
    <location>
        <begin position="109"/>
        <end position="160"/>
    </location>
</feature>
<dbReference type="PANTHER" id="PTHR10865:SF28">
    <property type="entry name" value="ELM2 DOMAIN-CONTAINING PROTEIN"/>
    <property type="match status" value="1"/>
</dbReference>
<dbReference type="GO" id="GO:0042826">
    <property type="term" value="F:histone deacetylase binding"/>
    <property type="evidence" value="ECO:0007669"/>
    <property type="project" value="TreeGrafter"/>
</dbReference>
<evidence type="ECO:0000313" key="8">
    <source>
        <dbReference type="EMBL" id="GAX15706.1"/>
    </source>
</evidence>
<dbReference type="AlphaFoldDB" id="A0A1Z5JP76"/>
<dbReference type="InterPro" id="IPR017884">
    <property type="entry name" value="SANT_dom"/>
</dbReference>
<evidence type="ECO:0000256" key="4">
    <source>
        <dbReference type="ARBA" id="ARBA00023125"/>
    </source>
</evidence>
<name>A0A1Z5JP76_FISSO</name>
<dbReference type="SUPFAM" id="SSF46689">
    <property type="entry name" value="Homeodomain-like"/>
    <property type="match status" value="1"/>
</dbReference>
<proteinExistence type="predicted"/>
<dbReference type="InterPro" id="IPR040138">
    <property type="entry name" value="MIER/MTA"/>
</dbReference>
<keyword evidence="4" id="KW-0238">DNA-binding</keyword>
<gene>
    <name evidence="8" type="ORF">FisN_3Hh180</name>
</gene>
<dbReference type="Proteomes" id="UP000198406">
    <property type="component" value="Unassembled WGS sequence"/>
</dbReference>
<dbReference type="GO" id="GO:0008270">
    <property type="term" value="F:zinc ion binding"/>
    <property type="evidence" value="ECO:0007669"/>
    <property type="project" value="UniProtKB-KW"/>
</dbReference>
<dbReference type="InterPro" id="IPR001005">
    <property type="entry name" value="SANT/Myb"/>
</dbReference>
<dbReference type="InParanoid" id="A0A1Z5JP76"/>
<keyword evidence="3" id="KW-0862">Zinc</keyword>
<reference evidence="8 9" key="1">
    <citation type="journal article" date="2015" name="Plant Cell">
        <title>Oil accumulation by the oleaginous diatom Fistulifera solaris as revealed by the genome and transcriptome.</title>
        <authorList>
            <person name="Tanaka T."/>
            <person name="Maeda Y."/>
            <person name="Veluchamy A."/>
            <person name="Tanaka M."/>
            <person name="Abida H."/>
            <person name="Marechal E."/>
            <person name="Bowler C."/>
            <person name="Muto M."/>
            <person name="Sunaga Y."/>
            <person name="Tanaka M."/>
            <person name="Yoshino T."/>
            <person name="Taniguchi T."/>
            <person name="Fukuda Y."/>
            <person name="Nemoto M."/>
            <person name="Matsumoto M."/>
            <person name="Wong P.S."/>
            <person name="Aburatani S."/>
            <person name="Fujibuchi W."/>
        </authorList>
    </citation>
    <scope>NUCLEOTIDE SEQUENCE [LARGE SCALE GENOMIC DNA]</scope>
    <source>
        <strain evidence="8 9">JPCC DA0580</strain>
    </source>
</reference>
<dbReference type="SMART" id="SM00717">
    <property type="entry name" value="SANT"/>
    <property type="match status" value="1"/>
</dbReference>
<keyword evidence="1" id="KW-0479">Metal-binding</keyword>
<dbReference type="EMBL" id="BDSP01000095">
    <property type="protein sequence ID" value="GAX15706.1"/>
    <property type="molecule type" value="Genomic_DNA"/>
</dbReference>
<organism evidence="8 9">
    <name type="scientific">Fistulifera solaris</name>
    <name type="common">Oleaginous diatom</name>
    <dbReference type="NCBI Taxonomy" id="1519565"/>
    <lineage>
        <taxon>Eukaryota</taxon>
        <taxon>Sar</taxon>
        <taxon>Stramenopiles</taxon>
        <taxon>Ochrophyta</taxon>
        <taxon>Bacillariophyta</taxon>
        <taxon>Bacillariophyceae</taxon>
        <taxon>Bacillariophycidae</taxon>
        <taxon>Naviculales</taxon>
        <taxon>Naviculaceae</taxon>
        <taxon>Fistulifera</taxon>
    </lineage>
</organism>
<accession>A0A1Z5JP76</accession>
<keyword evidence="9" id="KW-1185">Reference proteome</keyword>
<evidence type="ECO:0000256" key="1">
    <source>
        <dbReference type="ARBA" id="ARBA00022723"/>
    </source>
</evidence>
<dbReference type="Pfam" id="PF00249">
    <property type="entry name" value="Myb_DNA-binding"/>
    <property type="match status" value="1"/>
</dbReference>
<evidence type="ECO:0000256" key="5">
    <source>
        <dbReference type="ARBA" id="ARBA00023242"/>
    </source>
</evidence>
<keyword evidence="2" id="KW-0863">Zinc-finger</keyword>
<dbReference type="GO" id="GO:0000122">
    <property type="term" value="P:negative regulation of transcription by RNA polymerase II"/>
    <property type="evidence" value="ECO:0007669"/>
    <property type="project" value="TreeGrafter"/>
</dbReference>
<dbReference type="Gene3D" id="1.10.10.60">
    <property type="entry name" value="Homeodomain-like"/>
    <property type="match status" value="1"/>
</dbReference>
<dbReference type="FunFam" id="1.10.10.60:FF:000012">
    <property type="entry name" value="Metastasis-associated 1 family, member 3"/>
    <property type="match status" value="1"/>
</dbReference>
<dbReference type="InterPro" id="IPR009057">
    <property type="entry name" value="Homeodomain-like_sf"/>
</dbReference>
<evidence type="ECO:0000256" key="3">
    <source>
        <dbReference type="ARBA" id="ARBA00022833"/>
    </source>
</evidence>
<feature type="compositionally biased region" description="Basic and acidic residues" evidence="6">
    <location>
        <begin position="31"/>
        <end position="47"/>
    </location>
</feature>